<accession>A0ABU1U209</accession>
<name>A0ABU1U209_9BACL</name>
<dbReference type="Proteomes" id="UP001258181">
    <property type="component" value="Unassembled WGS sequence"/>
</dbReference>
<organism evidence="3 4">
    <name type="scientific">Fictibacillus barbaricus</name>
    <dbReference type="NCBI Taxonomy" id="182136"/>
    <lineage>
        <taxon>Bacteria</taxon>
        <taxon>Bacillati</taxon>
        <taxon>Bacillota</taxon>
        <taxon>Bacilli</taxon>
        <taxon>Bacillales</taxon>
        <taxon>Fictibacillaceae</taxon>
        <taxon>Fictibacillus</taxon>
    </lineage>
</organism>
<reference evidence="3 4" key="1">
    <citation type="submission" date="2023-07" db="EMBL/GenBank/DDBJ databases">
        <title>Sorghum-associated microbial communities from plants grown in Nebraska, USA.</title>
        <authorList>
            <person name="Schachtman D."/>
        </authorList>
    </citation>
    <scope>NUCLEOTIDE SEQUENCE [LARGE SCALE GENOMIC DNA]</scope>
    <source>
        <strain evidence="3 4">BE211</strain>
    </source>
</reference>
<keyword evidence="4" id="KW-1185">Reference proteome</keyword>
<evidence type="ECO:0000256" key="2">
    <source>
        <dbReference type="SAM" id="SignalP"/>
    </source>
</evidence>
<feature type="region of interest" description="Disordered" evidence="1">
    <location>
        <begin position="23"/>
        <end position="44"/>
    </location>
</feature>
<dbReference type="RefSeq" id="WP_310259014.1">
    <property type="nucleotide sequence ID" value="NZ_JAVDWA010000003.1"/>
</dbReference>
<protein>
    <recommendedName>
        <fullName evidence="5">Lipoprotein</fullName>
    </recommendedName>
</protein>
<feature type="chain" id="PRO_5045567045" description="Lipoprotein" evidence="2">
    <location>
        <begin position="26"/>
        <end position="148"/>
    </location>
</feature>
<dbReference type="EMBL" id="JAVDWA010000003">
    <property type="protein sequence ID" value="MDR7073532.1"/>
    <property type="molecule type" value="Genomic_DNA"/>
</dbReference>
<evidence type="ECO:0000256" key="1">
    <source>
        <dbReference type="SAM" id="MobiDB-lite"/>
    </source>
</evidence>
<evidence type="ECO:0000313" key="4">
    <source>
        <dbReference type="Proteomes" id="UP001258181"/>
    </source>
</evidence>
<sequence length="148" mass="16261">MMKKWFGASLLILVLALTGCSEDKAKTEEKPKSEQKEKNTVAEDMAKQQAKVIKHMKDTAVELDPKALEADSNAYDKKIIKATGKVNSEAQKMGGSFEFKVGETKYKVMNFTMDSSIAQGAEITIYGNVKDGKDPKTGLTTLNATYVE</sequence>
<dbReference type="PROSITE" id="PS51257">
    <property type="entry name" value="PROKAR_LIPOPROTEIN"/>
    <property type="match status" value="1"/>
</dbReference>
<feature type="signal peptide" evidence="2">
    <location>
        <begin position="1"/>
        <end position="25"/>
    </location>
</feature>
<comment type="caution">
    <text evidence="3">The sequence shown here is derived from an EMBL/GenBank/DDBJ whole genome shotgun (WGS) entry which is preliminary data.</text>
</comment>
<keyword evidence="2" id="KW-0732">Signal</keyword>
<evidence type="ECO:0000313" key="3">
    <source>
        <dbReference type="EMBL" id="MDR7073532.1"/>
    </source>
</evidence>
<evidence type="ECO:0008006" key="5">
    <source>
        <dbReference type="Google" id="ProtNLM"/>
    </source>
</evidence>
<gene>
    <name evidence="3" type="ORF">J2X07_002518</name>
</gene>
<proteinExistence type="predicted"/>